<comment type="caution">
    <text evidence="2">The sequence shown here is derived from an EMBL/GenBank/DDBJ whole genome shotgun (WGS) entry which is preliminary data.</text>
</comment>
<protein>
    <submittedName>
        <fullName evidence="2">Uncharacterized protein</fullName>
    </submittedName>
</protein>
<gene>
    <name evidence="2" type="ORF">ACFQY0_16125</name>
</gene>
<name>A0ABW2LAM6_9BACT</name>
<accession>A0ABW2LAM6</accession>
<evidence type="ECO:0000313" key="2">
    <source>
        <dbReference type="EMBL" id="MFC7338723.1"/>
    </source>
</evidence>
<evidence type="ECO:0000256" key="1">
    <source>
        <dbReference type="SAM" id="SignalP"/>
    </source>
</evidence>
<dbReference type="Gene3D" id="2.115.10.20">
    <property type="entry name" value="Glycosyl hydrolase domain, family 43"/>
    <property type="match status" value="1"/>
</dbReference>
<proteinExistence type="predicted"/>
<organism evidence="2 3">
    <name type="scientific">Haloferula chungangensis</name>
    <dbReference type="NCBI Taxonomy" id="1048331"/>
    <lineage>
        <taxon>Bacteria</taxon>
        <taxon>Pseudomonadati</taxon>
        <taxon>Verrucomicrobiota</taxon>
        <taxon>Verrucomicrobiia</taxon>
        <taxon>Verrucomicrobiales</taxon>
        <taxon>Verrucomicrobiaceae</taxon>
        <taxon>Haloferula</taxon>
    </lineage>
</organism>
<keyword evidence="3" id="KW-1185">Reference proteome</keyword>
<evidence type="ECO:0000313" key="3">
    <source>
        <dbReference type="Proteomes" id="UP001596472"/>
    </source>
</evidence>
<dbReference type="InterPro" id="IPR023296">
    <property type="entry name" value="Glyco_hydro_beta-prop_sf"/>
</dbReference>
<dbReference type="EMBL" id="JBHTBS010000009">
    <property type="protein sequence ID" value="MFC7338723.1"/>
    <property type="molecule type" value="Genomic_DNA"/>
</dbReference>
<reference evidence="3" key="1">
    <citation type="journal article" date="2019" name="Int. J. Syst. Evol. Microbiol.">
        <title>The Global Catalogue of Microorganisms (GCM) 10K type strain sequencing project: providing services to taxonomists for standard genome sequencing and annotation.</title>
        <authorList>
            <consortium name="The Broad Institute Genomics Platform"/>
            <consortium name="The Broad Institute Genome Sequencing Center for Infectious Disease"/>
            <person name="Wu L."/>
            <person name="Ma J."/>
        </authorList>
    </citation>
    <scope>NUCLEOTIDE SEQUENCE [LARGE SCALE GENOMIC DNA]</scope>
    <source>
        <strain evidence="3">CGMCC 4.1467</strain>
    </source>
</reference>
<feature type="chain" id="PRO_5046596806" evidence="1">
    <location>
        <begin position="29"/>
        <end position="525"/>
    </location>
</feature>
<dbReference type="RefSeq" id="WP_379714434.1">
    <property type="nucleotide sequence ID" value="NZ_JBHTBS010000009.1"/>
</dbReference>
<feature type="signal peptide" evidence="1">
    <location>
        <begin position="1"/>
        <end position="28"/>
    </location>
</feature>
<sequence length="525" mass="57984">MSTPSVRHSATVAASATLLLAVQGVSIAADAWTIDTQKQWAEEVGNQDDLKIENGMASPTGKTATLKSGLKAFPEKRRAKAVTIRQSPVWLNWQPVKNIGPSNLKDAPVFLQMGPDNYWMFGRYGNTVKKGEGVGAVAELEGFDVPLKTTSDPKQFDAPGGLEKSLGGYHAWQSRDMENWVHHGPVSDAQGKWLTTAEVADGKAYFYYDFPNDQDPHLIIDEDLTDGKVGKKMGMAFKDPSDGSDCAIIRDLDGKFHLIYEDWSPIDASRHAWDSPLAGHAVSDDGTGDFKIVDPAVDERTEPTGKFAEYLHPHWHKEDPENFPGKVYEGKKTYHGIQPGKMAAFAKYEIHEPAQDAFGDWAAISIGGQHYLFCDFDPSTAHGDKKAMSVAWFTSPSIDEPFKFCGKLGSGHPDPDIMFAEGQFYLATQMKTDYVSSGPWVDGVEVRVGVDTDKDGSVDQWSDWQEVKESYDYIPGFAKQVAKTPASMDLSELPEGYGFRFEVKLTDTTENESKPILDGIKMIFE</sequence>
<dbReference type="SUPFAM" id="SSF75005">
    <property type="entry name" value="Arabinanase/levansucrase/invertase"/>
    <property type="match status" value="1"/>
</dbReference>
<keyword evidence="1" id="KW-0732">Signal</keyword>
<dbReference type="Proteomes" id="UP001596472">
    <property type="component" value="Unassembled WGS sequence"/>
</dbReference>